<proteinExistence type="predicted"/>
<feature type="domain" description="Glycosyltransferase subfamily 4-like N-terminal" evidence="2">
    <location>
        <begin position="11"/>
        <end position="180"/>
    </location>
</feature>
<dbReference type="Gene3D" id="3.40.50.2000">
    <property type="entry name" value="Glycogen Phosphorylase B"/>
    <property type="match status" value="2"/>
</dbReference>
<evidence type="ECO:0000313" key="4">
    <source>
        <dbReference type="Proteomes" id="UP000244168"/>
    </source>
</evidence>
<dbReference type="Pfam" id="PF13439">
    <property type="entry name" value="Glyco_transf_4"/>
    <property type="match status" value="1"/>
</dbReference>
<reference evidence="3 4" key="1">
    <citation type="submission" date="2018-04" db="EMBL/GenBank/DDBJ databases">
        <title>Genomic Encyclopedia of Archaeal and Bacterial Type Strains, Phase II (KMG-II): from individual species to whole genera.</title>
        <authorList>
            <person name="Goeker M."/>
        </authorList>
    </citation>
    <scope>NUCLEOTIDE SEQUENCE [LARGE SCALE GENOMIC DNA]</scope>
    <source>
        <strain evidence="3 4">DSM 26809</strain>
    </source>
</reference>
<accession>A0A2T5JCQ3</accession>
<gene>
    <name evidence="3" type="ORF">C8P68_102373</name>
</gene>
<dbReference type="OrthoDB" id="9810929at2"/>
<feature type="domain" description="Glycosyl transferase family 1" evidence="1">
    <location>
        <begin position="188"/>
        <end position="348"/>
    </location>
</feature>
<dbReference type="PANTHER" id="PTHR45947:SF3">
    <property type="entry name" value="SULFOQUINOVOSYL TRANSFERASE SQD2"/>
    <property type="match status" value="1"/>
</dbReference>
<dbReference type="Proteomes" id="UP000244168">
    <property type="component" value="Unassembled WGS sequence"/>
</dbReference>
<keyword evidence="4" id="KW-1185">Reference proteome</keyword>
<dbReference type="PANTHER" id="PTHR45947">
    <property type="entry name" value="SULFOQUINOVOSYL TRANSFERASE SQD2"/>
    <property type="match status" value="1"/>
</dbReference>
<name>A0A2T5JCQ3_9SPHI</name>
<evidence type="ECO:0000259" key="1">
    <source>
        <dbReference type="Pfam" id="PF00534"/>
    </source>
</evidence>
<dbReference type="InterPro" id="IPR001296">
    <property type="entry name" value="Glyco_trans_1"/>
</dbReference>
<dbReference type="InterPro" id="IPR028098">
    <property type="entry name" value="Glyco_trans_4-like_N"/>
</dbReference>
<sequence>MKIGIVCYPTFGGSGVVATELGKALADNGHKVHFITYNQPARLDFFSENLFYHEVAVSKYPLFDYPPYELALASRMVDVVRFEQLDVLHVHYAIPHASAAFMAKQILATYGIHIPVITTLHGTDITLVGNDRTYKPVVTFSINQSDGVTAVSQHLKDDTYRFFEIEKDIRVIYNFIDLKRFSLKPRDHFKKAIAPSGERILVHTSNFRKVKRTQDVVRIFAKVNEVIPSKLLMVGDGQERPECEQLCRDLGVMDNVRFLGKQDAVEEILSVSDLFLMPSQSESFGLAALEAMACKVPVVSSNAGGLPELNVDGETGYIRDIGDIDGMAQASIDILQDDARLNQFKENALARAKTFDLAFILPQYESYYQQIIEESKKKLVEKA</sequence>
<dbReference type="InterPro" id="IPR023881">
    <property type="entry name" value="Thiol_BshA"/>
</dbReference>
<protein>
    <submittedName>
        <fullName evidence="3">N-acetyl-alpha-D-glucosaminyl L-malate synthase BshA</fullName>
    </submittedName>
</protein>
<comment type="caution">
    <text evidence="3">The sequence shown here is derived from an EMBL/GenBank/DDBJ whole genome shotgun (WGS) entry which is preliminary data.</text>
</comment>
<dbReference type="RefSeq" id="WP_107827472.1">
    <property type="nucleotide sequence ID" value="NZ_CP160205.1"/>
</dbReference>
<dbReference type="NCBIfam" id="TIGR03999">
    <property type="entry name" value="thiol_BshA"/>
    <property type="match status" value="1"/>
</dbReference>
<organism evidence="3 4">
    <name type="scientific">Mucilaginibacter yixingensis</name>
    <dbReference type="NCBI Taxonomy" id="1295612"/>
    <lineage>
        <taxon>Bacteria</taxon>
        <taxon>Pseudomonadati</taxon>
        <taxon>Bacteroidota</taxon>
        <taxon>Sphingobacteriia</taxon>
        <taxon>Sphingobacteriales</taxon>
        <taxon>Sphingobacteriaceae</taxon>
        <taxon>Mucilaginibacter</taxon>
    </lineage>
</organism>
<dbReference type="GO" id="GO:0016757">
    <property type="term" value="F:glycosyltransferase activity"/>
    <property type="evidence" value="ECO:0007669"/>
    <property type="project" value="InterPro"/>
</dbReference>
<dbReference type="InterPro" id="IPR050194">
    <property type="entry name" value="Glycosyltransferase_grp1"/>
</dbReference>
<dbReference type="EMBL" id="QAOQ01000002">
    <property type="protein sequence ID" value="PTQ99548.1"/>
    <property type="molecule type" value="Genomic_DNA"/>
</dbReference>
<dbReference type="SUPFAM" id="SSF53756">
    <property type="entry name" value="UDP-Glycosyltransferase/glycogen phosphorylase"/>
    <property type="match status" value="1"/>
</dbReference>
<evidence type="ECO:0000259" key="2">
    <source>
        <dbReference type="Pfam" id="PF13439"/>
    </source>
</evidence>
<dbReference type="AlphaFoldDB" id="A0A2T5JCQ3"/>
<dbReference type="GO" id="GO:0071793">
    <property type="term" value="P:bacillithiol biosynthetic process"/>
    <property type="evidence" value="ECO:0007669"/>
    <property type="project" value="InterPro"/>
</dbReference>
<dbReference type="Pfam" id="PF00534">
    <property type="entry name" value="Glycos_transf_1"/>
    <property type="match status" value="1"/>
</dbReference>
<evidence type="ECO:0000313" key="3">
    <source>
        <dbReference type="EMBL" id="PTQ99548.1"/>
    </source>
</evidence>